<dbReference type="SUPFAM" id="SSF48452">
    <property type="entry name" value="TPR-like"/>
    <property type="match status" value="1"/>
</dbReference>
<feature type="compositionally biased region" description="Polar residues" evidence="2">
    <location>
        <begin position="62"/>
        <end position="74"/>
    </location>
</feature>
<feature type="compositionally biased region" description="Gly residues" evidence="2">
    <location>
        <begin position="50"/>
        <end position="59"/>
    </location>
</feature>
<evidence type="ECO:0000313" key="4">
    <source>
        <dbReference type="EMBL" id="CAK9857985.1"/>
    </source>
</evidence>
<dbReference type="Pfam" id="PF00085">
    <property type="entry name" value="Thioredoxin"/>
    <property type="match status" value="1"/>
</dbReference>
<dbReference type="InterPro" id="IPR044534">
    <property type="entry name" value="TTL1-4"/>
</dbReference>
<dbReference type="CDD" id="cd02947">
    <property type="entry name" value="TRX_family"/>
    <property type="match status" value="1"/>
</dbReference>
<evidence type="ECO:0000313" key="5">
    <source>
        <dbReference type="Proteomes" id="UP001497522"/>
    </source>
</evidence>
<dbReference type="InterPro" id="IPR036249">
    <property type="entry name" value="Thioredoxin-like_sf"/>
</dbReference>
<evidence type="ECO:0000256" key="2">
    <source>
        <dbReference type="SAM" id="MobiDB-lite"/>
    </source>
</evidence>
<name>A0ABP1A655_9BRYO</name>
<protein>
    <recommendedName>
        <fullName evidence="3">Thioredoxin domain-containing protein</fullName>
    </recommendedName>
</protein>
<reference evidence="4 5" key="1">
    <citation type="submission" date="2024-03" db="EMBL/GenBank/DDBJ databases">
        <authorList>
            <consortium name="ELIXIR-Norway"/>
            <consortium name="Elixir Norway"/>
        </authorList>
    </citation>
    <scope>NUCLEOTIDE SEQUENCE [LARGE SCALE GENOMIC DNA]</scope>
</reference>
<evidence type="ECO:0000256" key="1">
    <source>
        <dbReference type="PROSITE-ProRule" id="PRU00339"/>
    </source>
</evidence>
<dbReference type="Proteomes" id="UP001497522">
    <property type="component" value="Chromosome 1"/>
</dbReference>
<dbReference type="PROSITE" id="PS50005">
    <property type="entry name" value="TPR"/>
    <property type="match status" value="1"/>
</dbReference>
<dbReference type="EMBL" id="OZ023702">
    <property type="protein sequence ID" value="CAK9857985.1"/>
    <property type="molecule type" value="Genomic_DNA"/>
</dbReference>
<keyword evidence="5" id="KW-1185">Reference proteome</keyword>
<feature type="repeat" description="TPR" evidence="1">
    <location>
        <begin position="114"/>
        <end position="147"/>
    </location>
</feature>
<dbReference type="PANTHER" id="PTHR46050:SF29">
    <property type="entry name" value="TPR REPEAT-CONTAINING THIOREDOXIN TTL4"/>
    <property type="match status" value="1"/>
</dbReference>
<dbReference type="PANTHER" id="PTHR46050">
    <property type="entry name" value="TPR REPEAT-CONTAINING THIOREDOXIN"/>
    <property type="match status" value="1"/>
</dbReference>
<dbReference type="SUPFAM" id="SSF52833">
    <property type="entry name" value="Thioredoxin-like"/>
    <property type="match status" value="1"/>
</dbReference>
<dbReference type="Gene3D" id="3.40.30.10">
    <property type="entry name" value="Glutaredoxin"/>
    <property type="match status" value="1"/>
</dbReference>
<feature type="domain" description="Thioredoxin" evidence="3">
    <location>
        <begin position="484"/>
        <end position="576"/>
    </location>
</feature>
<keyword evidence="1" id="KW-0802">TPR repeat</keyword>
<gene>
    <name evidence="4" type="ORF">CSSPJE1EN2_LOCUS980</name>
</gene>
<evidence type="ECO:0000259" key="3">
    <source>
        <dbReference type="Pfam" id="PF00085"/>
    </source>
</evidence>
<proteinExistence type="predicted"/>
<sequence length="581" mass="63234">MFVQIIEGSEMQKTLACVGTVTPRSLTHRRGQRSSRQNSVSGDLSSSSSSGGGGGGGGSSSTAASTPRTTTGCDSSPYWKAPKAAAASAVHGRGNIYAVGESLLIKRMLQSTDPEEVKNAGNDQYKKGNFSEALSLYDRAIYLAPGRASYKSNRAAALTGLGRLAEAVQECEESIKLDASYIRAQQRLVSLCIRLGRVERAKKILKACGSQLDSGDIQRLEKIEKHLLKCLEAKRASDWNTIVRESEAAMVSGADSAPQILTLKAEALLKLCRPEEADTVIMSAQKVETALRKATGMPPDTNMLIVQADVDMALGRFDDAVTAAEKAFHFDPKNSEVLALLRGARSVALARTTGNDLYKAGRIMEASVAYGQGLLSNPSNAVLLCNRAACRSRLGQYEKAVEDCNAALDAQPHYTKALLRRAHSNYKLERWADALRDYEALKRELPGNVEVARALSEVQLAFRKSLGEETYQMWYGGGVGEISSNDQFRKAVSCSGLAVVLFNTRWSDRCRQMVPVVDKLCKQNRTVKFLQVDVEANPFLAKAESVDFVPTFKIYKDGFKVKELLGPTEEALEHAVSHYSL</sequence>
<dbReference type="InterPro" id="IPR011990">
    <property type="entry name" value="TPR-like_helical_dom_sf"/>
</dbReference>
<dbReference type="InterPro" id="IPR019734">
    <property type="entry name" value="TPR_rpt"/>
</dbReference>
<dbReference type="Pfam" id="PF13432">
    <property type="entry name" value="TPR_16"/>
    <property type="match status" value="2"/>
</dbReference>
<dbReference type="Gene3D" id="1.25.40.10">
    <property type="entry name" value="Tetratricopeptide repeat domain"/>
    <property type="match status" value="1"/>
</dbReference>
<dbReference type="SMART" id="SM00028">
    <property type="entry name" value="TPR"/>
    <property type="match status" value="6"/>
</dbReference>
<dbReference type="InterPro" id="IPR013766">
    <property type="entry name" value="Thioredoxin_domain"/>
</dbReference>
<accession>A0ABP1A655</accession>
<feature type="compositionally biased region" description="Low complexity" evidence="2">
    <location>
        <begin position="39"/>
        <end position="49"/>
    </location>
</feature>
<feature type="region of interest" description="Disordered" evidence="2">
    <location>
        <begin position="23"/>
        <end position="77"/>
    </location>
</feature>
<organism evidence="4 5">
    <name type="scientific">Sphagnum jensenii</name>
    <dbReference type="NCBI Taxonomy" id="128206"/>
    <lineage>
        <taxon>Eukaryota</taxon>
        <taxon>Viridiplantae</taxon>
        <taxon>Streptophyta</taxon>
        <taxon>Embryophyta</taxon>
        <taxon>Bryophyta</taxon>
        <taxon>Sphagnophytina</taxon>
        <taxon>Sphagnopsida</taxon>
        <taxon>Sphagnales</taxon>
        <taxon>Sphagnaceae</taxon>
        <taxon>Sphagnum</taxon>
    </lineage>
</organism>